<accession>W6QCI5</accession>
<proteinExistence type="predicted"/>
<dbReference type="Proteomes" id="UP000030686">
    <property type="component" value="Unassembled WGS sequence"/>
</dbReference>
<organism evidence="2 3">
    <name type="scientific">Penicillium roqueforti (strain FM164)</name>
    <dbReference type="NCBI Taxonomy" id="1365484"/>
    <lineage>
        <taxon>Eukaryota</taxon>
        <taxon>Fungi</taxon>
        <taxon>Dikarya</taxon>
        <taxon>Ascomycota</taxon>
        <taxon>Pezizomycotina</taxon>
        <taxon>Eurotiomycetes</taxon>
        <taxon>Eurotiomycetidae</taxon>
        <taxon>Eurotiales</taxon>
        <taxon>Aspergillaceae</taxon>
        <taxon>Penicillium</taxon>
    </lineage>
</organism>
<gene>
    <name evidence="2" type="ORF">PROQFM164_S01g001121</name>
</gene>
<sequence>MHGNVSPRPEPIAMENDPGSAGPVAVVRLRSEAVVRPWAGYAARVTRRN</sequence>
<reference evidence="2" key="1">
    <citation type="journal article" date="2014" name="Nat. Commun.">
        <title>Multiple recent horizontal transfers of a large genomic region in cheese making fungi.</title>
        <authorList>
            <person name="Cheeseman K."/>
            <person name="Ropars J."/>
            <person name="Renault P."/>
            <person name="Dupont J."/>
            <person name="Gouzy J."/>
            <person name="Branca A."/>
            <person name="Abraham A.L."/>
            <person name="Ceppi M."/>
            <person name="Conseiller E."/>
            <person name="Debuchy R."/>
            <person name="Malagnac F."/>
            <person name="Goarin A."/>
            <person name="Silar P."/>
            <person name="Lacoste S."/>
            <person name="Sallet E."/>
            <person name="Bensimon A."/>
            <person name="Giraud T."/>
            <person name="Brygoo Y."/>
        </authorList>
    </citation>
    <scope>NUCLEOTIDE SEQUENCE [LARGE SCALE GENOMIC DNA]</scope>
    <source>
        <strain evidence="2">FM164</strain>
    </source>
</reference>
<name>W6QCI5_PENRF</name>
<protein>
    <submittedName>
        <fullName evidence="2">Genomic scaffold, ProqFM164S01</fullName>
    </submittedName>
</protein>
<evidence type="ECO:0000313" key="2">
    <source>
        <dbReference type="EMBL" id="CDM27312.1"/>
    </source>
</evidence>
<dbReference type="AlphaFoldDB" id="W6QCI5"/>
<evidence type="ECO:0000256" key="1">
    <source>
        <dbReference type="SAM" id="MobiDB-lite"/>
    </source>
</evidence>
<keyword evidence="3" id="KW-1185">Reference proteome</keyword>
<feature type="region of interest" description="Disordered" evidence="1">
    <location>
        <begin position="1"/>
        <end position="21"/>
    </location>
</feature>
<dbReference type="EMBL" id="HG792015">
    <property type="protein sequence ID" value="CDM27312.1"/>
    <property type="molecule type" value="Genomic_DNA"/>
</dbReference>
<dbReference type="OrthoDB" id="4303482at2759"/>
<evidence type="ECO:0000313" key="3">
    <source>
        <dbReference type="Proteomes" id="UP000030686"/>
    </source>
</evidence>